<keyword evidence="1" id="KW-0677">Repeat</keyword>
<dbReference type="PANTHER" id="PTHR46680:SF3">
    <property type="entry name" value="NF-KAPPA-B INHIBITOR CACTUS"/>
    <property type="match status" value="1"/>
</dbReference>
<dbReference type="Gene3D" id="1.25.40.20">
    <property type="entry name" value="Ankyrin repeat-containing domain"/>
    <property type="match status" value="3"/>
</dbReference>
<organism evidence="4 5">
    <name type="scientific">[Torrubiella] hemipterigena</name>
    <dbReference type="NCBI Taxonomy" id="1531966"/>
    <lineage>
        <taxon>Eukaryota</taxon>
        <taxon>Fungi</taxon>
        <taxon>Dikarya</taxon>
        <taxon>Ascomycota</taxon>
        <taxon>Pezizomycotina</taxon>
        <taxon>Sordariomycetes</taxon>
        <taxon>Hypocreomycetidae</taxon>
        <taxon>Hypocreales</taxon>
        <taxon>Clavicipitaceae</taxon>
        <taxon>Clavicipitaceae incertae sedis</taxon>
        <taxon>'Torrubiella' clade</taxon>
    </lineage>
</organism>
<keyword evidence="5" id="KW-1185">Reference proteome</keyword>
<dbReference type="Pfam" id="PF00023">
    <property type="entry name" value="Ank"/>
    <property type="match status" value="1"/>
</dbReference>
<dbReference type="SMART" id="SM00248">
    <property type="entry name" value="ANK"/>
    <property type="match status" value="6"/>
</dbReference>
<dbReference type="InterPro" id="IPR051070">
    <property type="entry name" value="NF-kappa-B_inhibitor"/>
</dbReference>
<gene>
    <name evidence="4" type="ORF">VHEMI04691</name>
</gene>
<dbReference type="GO" id="GO:0071356">
    <property type="term" value="P:cellular response to tumor necrosis factor"/>
    <property type="evidence" value="ECO:0007669"/>
    <property type="project" value="TreeGrafter"/>
</dbReference>
<accession>A0A0A1SVZ5</accession>
<feature type="repeat" description="ANK" evidence="3">
    <location>
        <begin position="204"/>
        <end position="236"/>
    </location>
</feature>
<dbReference type="OrthoDB" id="194358at2759"/>
<evidence type="ECO:0000256" key="2">
    <source>
        <dbReference type="ARBA" id="ARBA00023043"/>
    </source>
</evidence>
<dbReference type="GO" id="GO:0051059">
    <property type="term" value="F:NF-kappaB binding"/>
    <property type="evidence" value="ECO:0007669"/>
    <property type="project" value="TreeGrafter"/>
</dbReference>
<dbReference type="Pfam" id="PF12796">
    <property type="entry name" value="Ank_2"/>
    <property type="match status" value="2"/>
</dbReference>
<dbReference type="SUPFAM" id="SSF48403">
    <property type="entry name" value="Ankyrin repeat"/>
    <property type="match status" value="1"/>
</dbReference>
<evidence type="ECO:0000313" key="5">
    <source>
        <dbReference type="Proteomes" id="UP000039046"/>
    </source>
</evidence>
<dbReference type="STRING" id="1531966.A0A0A1SVZ5"/>
<name>A0A0A1SVZ5_9HYPO</name>
<dbReference type="AlphaFoldDB" id="A0A0A1SVZ5"/>
<dbReference type="PROSITE" id="PS50297">
    <property type="entry name" value="ANK_REP_REGION"/>
    <property type="match status" value="2"/>
</dbReference>
<evidence type="ECO:0000256" key="3">
    <source>
        <dbReference type="PROSITE-ProRule" id="PRU00023"/>
    </source>
</evidence>
<feature type="repeat" description="ANK" evidence="3">
    <location>
        <begin position="134"/>
        <end position="166"/>
    </location>
</feature>
<dbReference type="EMBL" id="CDHN01000002">
    <property type="protein sequence ID" value="CEJ88344.1"/>
    <property type="molecule type" value="Genomic_DNA"/>
</dbReference>
<dbReference type="InterPro" id="IPR002110">
    <property type="entry name" value="Ankyrin_rpt"/>
</dbReference>
<keyword evidence="2 3" id="KW-0040">ANK repeat</keyword>
<evidence type="ECO:0000313" key="4">
    <source>
        <dbReference type="EMBL" id="CEJ88344.1"/>
    </source>
</evidence>
<proteinExistence type="predicted"/>
<dbReference type="HOGENOM" id="CLU_1023728_0_0_1"/>
<sequence>MCLNVHGRTPLHSYALGNDSSVHGPLPNDIFRHCIGDPFDISKHVSAESINLTDNAGFTALHYAARRNPQTVERLAKAGANLTLTTPRGVSAFHIAAQSGKANVLGVLCSFLDGDQDTDGLDKAVNALSEEDGRGATPLMIACRQNHRVTAKYLIDHGADVLIQDEDGMTALHHLVDSQVVPSPLPVWKQLMATPGLVNITCKRGNTALHYAMINDYCPLARELIEAGADVWVTNLCGRNILHQFFADSIVWHHLDLLEHLAGMDGFQHALC</sequence>
<reference evidence="4 5" key="1">
    <citation type="journal article" date="2015" name="Genome Announc.">
        <title>Draft Genome Sequence and Gene Annotation of the Entomopathogenic Fungus Verticillium hemipterigenum.</title>
        <authorList>
            <person name="Horn F."/>
            <person name="Habel A."/>
            <person name="Scharf D.H."/>
            <person name="Dworschak J."/>
            <person name="Brakhage A.A."/>
            <person name="Guthke R."/>
            <person name="Hertweck C."/>
            <person name="Linde J."/>
        </authorList>
    </citation>
    <scope>NUCLEOTIDE SEQUENCE [LARGE SCALE GENOMIC DNA]</scope>
</reference>
<dbReference type="PROSITE" id="PS50088">
    <property type="entry name" value="ANK_REPEAT"/>
    <property type="match status" value="2"/>
</dbReference>
<evidence type="ECO:0000256" key="1">
    <source>
        <dbReference type="ARBA" id="ARBA00022737"/>
    </source>
</evidence>
<dbReference type="PANTHER" id="PTHR46680">
    <property type="entry name" value="NF-KAPPA-B INHIBITOR ALPHA"/>
    <property type="match status" value="1"/>
</dbReference>
<protein>
    <submittedName>
        <fullName evidence="4">Uncharacterized protein</fullName>
    </submittedName>
</protein>
<dbReference type="Proteomes" id="UP000039046">
    <property type="component" value="Unassembled WGS sequence"/>
</dbReference>
<dbReference type="InterPro" id="IPR036770">
    <property type="entry name" value="Ankyrin_rpt-contain_sf"/>
</dbReference>
<dbReference type="GO" id="GO:0005829">
    <property type="term" value="C:cytosol"/>
    <property type="evidence" value="ECO:0007669"/>
    <property type="project" value="TreeGrafter"/>
</dbReference>